<dbReference type="EMBL" id="DSQF01000018">
    <property type="protein sequence ID" value="HGZ43493.1"/>
    <property type="molecule type" value="Genomic_DNA"/>
</dbReference>
<name>A0A832MMZ0_UNCEI</name>
<dbReference type="GO" id="GO:0004519">
    <property type="term" value="F:endonuclease activity"/>
    <property type="evidence" value="ECO:0007669"/>
    <property type="project" value="UniProtKB-KW"/>
</dbReference>
<evidence type="ECO:0000313" key="1">
    <source>
        <dbReference type="EMBL" id="HGZ43493.1"/>
    </source>
</evidence>
<organism evidence="1">
    <name type="scientific">Eiseniibacteriota bacterium</name>
    <dbReference type="NCBI Taxonomy" id="2212470"/>
    <lineage>
        <taxon>Bacteria</taxon>
        <taxon>Candidatus Eiseniibacteriota</taxon>
    </lineage>
</organism>
<sequence length="348" mass="39540">MAQRKRLDCRASAPQIVALVTREQIVHPFEKALEVAEVEVESLIFGFGDDGWLEFWLNPRRLRGSDFLMRWSQGQWSEERLIEAINTTDFFYALPYGPSSVAPDSSVREFELYFERLEAAGAAGVKRPDLLIFRGADREFAQATVEKLGGVQELPFKREDEPLMKGLIARSLLAVECENSLWRATKMPHFNTECTPQRRLGGKPGLKKGAVVPTVIIKEEDRQPLLAWQKDNETAIHVWQVFFDRAYGLALDEAERLVRDGLTEPIKQVFQAPGGPTTTKIIYKHCYRHAYPLGVSEADPTLTPDYIEDKNGHILPYVRFTGGRLQITPEALTVLSNLAKERERGEKR</sequence>
<dbReference type="AlphaFoldDB" id="A0A832MMZ0"/>
<keyword evidence="1" id="KW-0540">Nuclease</keyword>
<accession>A0A832MMZ0</accession>
<gene>
    <name evidence="1" type="ORF">ENR23_08720</name>
</gene>
<comment type="caution">
    <text evidence="1">The sequence shown here is derived from an EMBL/GenBank/DDBJ whole genome shotgun (WGS) entry which is preliminary data.</text>
</comment>
<proteinExistence type="predicted"/>
<keyword evidence="1" id="KW-0255">Endonuclease</keyword>
<keyword evidence="1" id="KW-0378">Hydrolase</keyword>
<reference evidence="1" key="1">
    <citation type="journal article" date="2020" name="mSystems">
        <title>Genome- and Community-Level Interaction Insights into Carbon Utilization and Element Cycling Functions of Hydrothermarchaeota in Hydrothermal Sediment.</title>
        <authorList>
            <person name="Zhou Z."/>
            <person name="Liu Y."/>
            <person name="Xu W."/>
            <person name="Pan J."/>
            <person name="Luo Z.H."/>
            <person name="Li M."/>
        </authorList>
    </citation>
    <scope>NUCLEOTIDE SEQUENCE [LARGE SCALE GENOMIC DNA]</scope>
    <source>
        <strain evidence="1">SpSt-381</strain>
    </source>
</reference>
<protein>
    <submittedName>
        <fullName evidence="1">AccI family restriction endonuclease</fullName>
    </submittedName>
</protein>